<sequence length="105" mass="11448">MPENIHVNQGVLTNAAGNHQQTSDYLSTVPASHEAIQTTLNSLGPIYSDFRQAAGSLLDARKNCYDDQASEHSTVSDNLRLAVATWNQHEQDAADAFRGLTDGHR</sequence>
<name>A0A1X1YEG8_9MYCO</name>
<proteinExistence type="predicted"/>
<dbReference type="Pfam" id="PF10824">
    <property type="entry name" value="T7SS_ESX_EspC"/>
    <property type="match status" value="1"/>
</dbReference>
<reference evidence="1 2" key="1">
    <citation type="submission" date="2016-01" db="EMBL/GenBank/DDBJ databases">
        <title>The new phylogeny of the genus Mycobacterium.</title>
        <authorList>
            <person name="Tarcisio F."/>
            <person name="Conor M."/>
            <person name="Antonella G."/>
            <person name="Elisabetta G."/>
            <person name="Giulia F.S."/>
            <person name="Sara T."/>
            <person name="Anna F."/>
            <person name="Clotilde B."/>
            <person name="Roberto B."/>
            <person name="Veronica D.S."/>
            <person name="Fabio R."/>
            <person name="Monica P."/>
            <person name="Olivier J."/>
            <person name="Enrico T."/>
            <person name="Nicola S."/>
        </authorList>
    </citation>
    <scope>NUCLEOTIDE SEQUENCE [LARGE SCALE GENOMIC DNA]</scope>
    <source>
        <strain evidence="1 2">DSM 45394</strain>
    </source>
</reference>
<evidence type="ECO:0000313" key="1">
    <source>
        <dbReference type="EMBL" id="ORW09434.1"/>
    </source>
</evidence>
<dbReference type="RefSeq" id="WP_085265631.1">
    <property type="nucleotide sequence ID" value="NZ_JACKVG010000008.1"/>
</dbReference>
<dbReference type="OrthoDB" id="4625564at2"/>
<keyword evidence="2" id="KW-1185">Reference proteome</keyword>
<accession>A0A1X1YEG8</accession>
<dbReference type="EMBL" id="LQPG01000028">
    <property type="protein sequence ID" value="ORW09434.1"/>
    <property type="molecule type" value="Genomic_DNA"/>
</dbReference>
<dbReference type="Proteomes" id="UP000193866">
    <property type="component" value="Unassembled WGS sequence"/>
</dbReference>
<evidence type="ECO:0008006" key="3">
    <source>
        <dbReference type="Google" id="ProtNLM"/>
    </source>
</evidence>
<gene>
    <name evidence="1" type="ORF">AWC16_16610</name>
</gene>
<dbReference type="InterPro" id="IPR022536">
    <property type="entry name" value="EspC"/>
</dbReference>
<dbReference type="GO" id="GO:0009306">
    <property type="term" value="P:protein secretion"/>
    <property type="evidence" value="ECO:0007669"/>
    <property type="project" value="InterPro"/>
</dbReference>
<evidence type="ECO:0000313" key="2">
    <source>
        <dbReference type="Proteomes" id="UP000193866"/>
    </source>
</evidence>
<dbReference type="STRING" id="1108812.AWC16_16610"/>
<protein>
    <recommendedName>
        <fullName evidence="3">ESX-1 secretion-associated protein</fullName>
    </recommendedName>
</protein>
<comment type="caution">
    <text evidence="1">The sequence shown here is derived from an EMBL/GenBank/DDBJ whole genome shotgun (WGS) entry which is preliminary data.</text>
</comment>
<organism evidence="1 2">
    <name type="scientific">Mycolicibacter longobardus</name>
    <dbReference type="NCBI Taxonomy" id="1108812"/>
    <lineage>
        <taxon>Bacteria</taxon>
        <taxon>Bacillati</taxon>
        <taxon>Actinomycetota</taxon>
        <taxon>Actinomycetes</taxon>
        <taxon>Mycobacteriales</taxon>
        <taxon>Mycobacteriaceae</taxon>
        <taxon>Mycolicibacter</taxon>
    </lineage>
</organism>
<dbReference type="AlphaFoldDB" id="A0A1X1YEG8"/>